<dbReference type="SUPFAM" id="SSF51735">
    <property type="entry name" value="NAD(P)-binding Rossmann-fold domains"/>
    <property type="match status" value="1"/>
</dbReference>
<dbReference type="EMBL" id="KL648648">
    <property type="protein sequence ID" value="KEY66705.1"/>
    <property type="molecule type" value="Genomic_DNA"/>
</dbReference>
<dbReference type="PANTHER" id="PTHR42901:SF1">
    <property type="entry name" value="ALCOHOL DEHYDROGENASE"/>
    <property type="match status" value="1"/>
</dbReference>
<organism evidence="3 4">
    <name type="scientific">Stachybotrys chartarum (strain CBS 109288 / IBT 7711)</name>
    <name type="common">Toxic black mold</name>
    <name type="synonym">Stilbospora chartarum</name>
    <dbReference type="NCBI Taxonomy" id="1280523"/>
    <lineage>
        <taxon>Eukaryota</taxon>
        <taxon>Fungi</taxon>
        <taxon>Dikarya</taxon>
        <taxon>Ascomycota</taxon>
        <taxon>Pezizomycotina</taxon>
        <taxon>Sordariomycetes</taxon>
        <taxon>Hypocreomycetidae</taxon>
        <taxon>Hypocreales</taxon>
        <taxon>Stachybotryaceae</taxon>
        <taxon>Stachybotrys</taxon>
    </lineage>
</organism>
<dbReference type="CDD" id="cd05233">
    <property type="entry name" value="SDR_c"/>
    <property type="match status" value="1"/>
</dbReference>
<accession>A0A084AN26</accession>
<name>A0A084AN26_STACB</name>
<keyword evidence="2" id="KW-0560">Oxidoreductase</keyword>
<evidence type="ECO:0000313" key="4">
    <source>
        <dbReference type="Proteomes" id="UP000028045"/>
    </source>
</evidence>
<dbReference type="Gene3D" id="3.40.50.720">
    <property type="entry name" value="NAD(P)-binding Rossmann-like Domain"/>
    <property type="match status" value="1"/>
</dbReference>
<sequence>MASPFFPSLTKVWHGESYPAISPSRPEISAKGKVVIITGGASGIGSSITRAFAAGGSTKIAVLARREENLVATKRSIERDFPGTEILGLSTDITNRRQVEDSFAKIAETFGKIDVFVSSAAYMPTGVPVLSQECDLDDWWQTFTTNILGVVQATRAFARHAAEGARVLNVSTCLATTPPLEPNVSAYAASKAASSKVFDFIALENPGLKVFNIHPGLVETEMSLKSGHGGMDHIDLSGNFCLWLASPEADFLSGKWVWVNWDVDELKARTKEILTTDLLDTKLGGVSFTGFNANVGDI</sequence>
<keyword evidence="4" id="KW-1185">Reference proteome</keyword>
<evidence type="ECO:0000313" key="3">
    <source>
        <dbReference type="EMBL" id="KEY66705.1"/>
    </source>
</evidence>
<protein>
    <submittedName>
        <fullName evidence="3">Uncharacterized protein</fullName>
    </submittedName>
</protein>
<gene>
    <name evidence="3" type="ORF">S7711_09724</name>
</gene>
<dbReference type="InterPro" id="IPR036291">
    <property type="entry name" value="NAD(P)-bd_dom_sf"/>
</dbReference>
<dbReference type="Pfam" id="PF00106">
    <property type="entry name" value="adh_short"/>
    <property type="match status" value="1"/>
</dbReference>
<dbReference type="PANTHER" id="PTHR42901">
    <property type="entry name" value="ALCOHOL DEHYDROGENASE"/>
    <property type="match status" value="1"/>
</dbReference>
<dbReference type="PRINTS" id="PR00081">
    <property type="entry name" value="GDHRDH"/>
</dbReference>
<dbReference type="AlphaFoldDB" id="A0A084AN26"/>
<comment type="similarity">
    <text evidence="1">Belongs to the short-chain dehydrogenases/reductases (SDR) family.</text>
</comment>
<evidence type="ECO:0000256" key="2">
    <source>
        <dbReference type="ARBA" id="ARBA00023002"/>
    </source>
</evidence>
<evidence type="ECO:0000256" key="1">
    <source>
        <dbReference type="ARBA" id="ARBA00006484"/>
    </source>
</evidence>
<dbReference type="HOGENOM" id="CLU_010194_8_2_1"/>
<dbReference type="OrthoDB" id="1933717at2759"/>
<proteinExistence type="inferred from homology"/>
<dbReference type="Proteomes" id="UP000028045">
    <property type="component" value="Unassembled WGS sequence"/>
</dbReference>
<dbReference type="InterPro" id="IPR002347">
    <property type="entry name" value="SDR_fam"/>
</dbReference>
<dbReference type="GO" id="GO:0016491">
    <property type="term" value="F:oxidoreductase activity"/>
    <property type="evidence" value="ECO:0007669"/>
    <property type="project" value="UniProtKB-KW"/>
</dbReference>
<reference evidence="3 4" key="1">
    <citation type="journal article" date="2014" name="BMC Genomics">
        <title>Comparative genome sequencing reveals chemotype-specific gene clusters in the toxigenic black mold Stachybotrys.</title>
        <authorList>
            <person name="Semeiks J."/>
            <person name="Borek D."/>
            <person name="Otwinowski Z."/>
            <person name="Grishin N.V."/>
        </authorList>
    </citation>
    <scope>NUCLEOTIDE SEQUENCE [LARGE SCALE GENOMIC DNA]</scope>
    <source>
        <strain evidence="4">CBS 109288 / IBT 7711</strain>
    </source>
</reference>